<proteinExistence type="inferred from homology"/>
<comment type="function">
    <text evidence="1">Involved in the partitioning of the mitochondrial organelle and mitochondrial DNA (mtDNA) inheritance.</text>
</comment>
<sequence length="581" mass="62941">MHPKEVVHLSFGTAANHVSTHFWNAQESYMEYGASGSAPLVDHDVSFREGLGVDGAPTYTPRALLFDVRQEFGTLRARNALYGAYDDDAARAKWQGDVIQTHDAVQPSWYAAQLQHEDGEEVAVEGRPLQYWSDYARCPLHPHSLVSVSAPGLHGSSYLAPSSSFDTYEQGYAVAQEMEKEQSIVDENLRWITEDASLMQGFQITASASDAFAGVGGAYLAWLADEYPKTERIVFCRKVDAPQDDSPRSARLRAINAMNEVVALVQYADLATLLVPMAASAPQSPYVRPDLANLHESSAVLATYLETATLGTRLQQRESLGKLTSQLNWRKDTKIAQLGGVFPTPLLAPMRTRKDPSDALIEAMFAARNITIDTPQSDPGAGATALAGAWHDVSTGYIDGAHPSERAAPYAESVVARDADPMAEAPTLAAVRRWNPAQAPLLHTTYTPLAFNVPSAYPSYFHGLLRDGRPRPGGEDEPSSVTAFPTIASLRTTPDSVALLRSARDFVTSVLSGHEPLGAYGIANGARAALDDAEGCVGGRDGLREMRESIESLCAAYGAEDEVQAEPGTDEEWEDDEAWDI</sequence>
<dbReference type="InterPro" id="IPR019605">
    <property type="entry name" value="Misato_II_tubulin-like"/>
</dbReference>
<evidence type="ECO:0000259" key="7">
    <source>
        <dbReference type="Pfam" id="PF14881"/>
    </source>
</evidence>
<evidence type="ECO:0000313" key="8">
    <source>
        <dbReference type="EMBL" id="WFD38016.1"/>
    </source>
</evidence>
<name>A0AAF0EW38_9BASI</name>
<dbReference type="Pfam" id="PF14881">
    <property type="entry name" value="Tubulin_3"/>
    <property type="match status" value="1"/>
</dbReference>
<accession>A0AAF0EW38</accession>
<dbReference type="GO" id="GO:0007005">
    <property type="term" value="P:mitochondrion organization"/>
    <property type="evidence" value="ECO:0007669"/>
    <property type="project" value="InterPro"/>
</dbReference>
<evidence type="ECO:0000256" key="5">
    <source>
        <dbReference type="SAM" id="MobiDB-lite"/>
    </source>
</evidence>
<dbReference type="EMBL" id="CP119958">
    <property type="protein sequence ID" value="WFD38016.1"/>
    <property type="molecule type" value="Genomic_DNA"/>
</dbReference>
<dbReference type="PANTHER" id="PTHR13391">
    <property type="entry name" value="MITOCHONDRIAL DISTRIBUTION REGULATOR MISATO"/>
    <property type="match status" value="1"/>
</dbReference>
<gene>
    <name evidence="8" type="primary">DML1</name>
    <name evidence="8" type="ORF">MJAP1_000964</name>
</gene>
<dbReference type="GeneID" id="85224613"/>
<dbReference type="AlphaFoldDB" id="A0AAF0EW38"/>
<feature type="domain" description="DML1/Misato tubulin" evidence="7">
    <location>
        <begin position="129"/>
        <end position="314"/>
    </location>
</feature>
<dbReference type="RefSeq" id="XP_060120913.1">
    <property type="nucleotide sequence ID" value="XM_060264930.1"/>
</dbReference>
<feature type="domain" description="Misato Segment II tubulin-like" evidence="6">
    <location>
        <begin position="4"/>
        <end position="115"/>
    </location>
</feature>
<evidence type="ECO:0000259" key="6">
    <source>
        <dbReference type="Pfam" id="PF10644"/>
    </source>
</evidence>
<dbReference type="SUPFAM" id="SSF52490">
    <property type="entry name" value="Tubulin nucleotide-binding domain-like"/>
    <property type="match status" value="1"/>
</dbReference>
<keyword evidence="9" id="KW-1185">Reference proteome</keyword>
<comment type="similarity">
    <text evidence="3">Belongs to the misato family.</text>
</comment>
<protein>
    <submittedName>
        <fullName evidence="8">MtDNA inheritance, partitioning of the mitochondrial organelle</fullName>
    </submittedName>
</protein>
<comment type="subcellular location">
    <subcellularLocation>
        <location evidence="2">Mitochondrion</location>
    </subcellularLocation>
</comment>
<dbReference type="InterPro" id="IPR036525">
    <property type="entry name" value="Tubulin/FtsZ_GTPase_sf"/>
</dbReference>
<evidence type="ECO:0000256" key="4">
    <source>
        <dbReference type="ARBA" id="ARBA00023128"/>
    </source>
</evidence>
<dbReference type="Pfam" id="PF10644">
    <property type="entry name" value="Misat_Tub_SegII"/>
    <property type="match status" value="1"/>
</dbReference>
<reference evidence="8" key="1">
    <citation type="submission" date="2023-03" db="EMBL/GenBank/DDBJ databases">
        <title>Mating type loci evolution in Malassezia.</title>
        <authorList>
            <person name="Coelho M.A."/>
        </authorList>
    </citation>
    <scope>NUCLEOTIDE SEQUENCE</scope>
    <source>
        <strain evidence="8">CBS 9431</strain>
    </source>
</reference>
<dbReference type="PANTHER" id="PTHR13391:SF0">
    <property type="entry name" value="PROTEIN MISATO HOMOLOG 1"/>
    <property type="match status" value="1"/>
</dbReference>
<evidence type="ECO:0000313" key="9">
    <source>
        <dbReference type="Proteomes" id="UP001217754"/>
    </source>
</evidence>
<dbReference type="GO" id="GO:0005739">
    <property type="term" value="C:mitochondrion"/>
    <property type="evidence" value="ECO:0007669"/>
    <property type="project" value="UniProtKB-SubCell"/>
</dbReference>
<keyword evidence="4" id="KW-0496">Mitochondrion</keyword>
<organism evidence="8 9">
    <name type="scientific">Malassezia japonica</name>
    <dbReference type="NCBI Taxonomy" id="223818"/>
    <lineage>
        <taxon>Eukaryota</taxon>
        <taxon>Fungi</taxon>
        <taxon>Dikarya</taxon>
        <taxon>Basidiomycota</taxon>
        <taxon>Ustilaginomycotina</taxon>
        <taxon>Malasseziomycetes</taxon>
        <taxon>Malasseziales</taxon>
        <taxon>Malasseziaceae</taxon>
        <taxon>Malassezia</taxon>
    </lineage>
</organism>
<dbReference type="Gene3D" id="3.40.50.1440">
    <property type="entry name" value="Tubulin/FtsZ, GTPase domain"/>
    <property type="match status" value="1"/>
</dbReference>
<dbReference type="InterPro" id="IPR049942">
    <property type="entry name" value="DML1/Misato"/>
</dbReference>
<evidence type="ECO:0000256" key="1">
    <source>
        <dbReference type="ARBA" id="ARBA00003757"/>
    </source>
</evidence>
<evidence type="ECO:0000256" key="2">
    <source>
        <dbReference type="ARBA" id="ARBA00004173"/>
    </source>
</evidence>
<feature type="region of interest" description="Disordered" evidence="5">
    <location>
        <begin position="559"/>
        <end position="581"/>
    </location>
</feature>
<evidence type="ECO:0000256" key="3">
    <source>
        <dbReference type="ARBA" id="ARBA00008507"/>
    </source>
</evidence>
<dbReference type="InterPro" id="IPR029209">
    <property type="entry name" value="DML1/Misato_tubulin"/>
</dbReference>
<dbReference type="Proteomes" id="UP001217754">
    <property type="component" value="Chromosome 1"/>
</dbReference>